<gene>
    <name evidence="1" type="ORF">A8975_2265</name>
</gene>
<dbReference type="Proteomes" id="UP000294930">
    <property type="component" value="Unassembled WGS sequence"/>
</dbReference>
<protein>
    <submittedName>
        <fullName evidence="1">Uncharacterized protein</fullName>
    </submittedName>
</protein>
<accession>A0ABY2G2M9</accession>
<sequence>MNNYIKIKNRDGLIYFNKFDKTELVYYKKPNNKIVININVSADSFDRSENEKASLEKYLNTELHTDANQCWIKLRLFHTEFKDIEDINNSTIKIKRGYEINSKNDSAAHYGIWSPRELYNNEIKFQKEDNQLKLIWTATSDDINYYTSNANDNNMELACNLKLLGFNSEKEYWNYEMEQLGLK</sequence>
<proteinExistence type="predicted"/>
<dbReference type="RefSeq" id="WP_131508685.1">
    <property type="nucleotide sequence ID" value="NZ_SOQZ01000005.1"/>
</dbReference>
<dbReference type="EMBL" id="SOQZ01000005">
    <property type="protein sequence ID" value="TDY10539.1"/>
    <property type="molecule type" value="Genomic_DNA"/>
</dbReference>
<keyword evidence="2" id="KW-1185">Reference proteome</keyword>
<evidence type="ECO:0000313" key="1">
    <source>
        <dbReference type="EMBL" id="TDY10539.1"/>
    </source>
</evidence>
<organism evidence="1 2">
    <name type="scientific">Meridianimaribacter flavus</name>
    <dbReference type="NCBI Taxonomy" id="571115"/>
    <lineage>
        <taxon>Bacteria</taxon>
        <taxon>Pseudomonadati</taxon>
        <taxon>Bacteroidota</taxon>
        <taxon>Flavobacteriia</taxon>
        <taxon>Flavobacteriales</taxon>
        <taxon>Flavobacteriaceae</taxon>
        <taxon>Meridianimaribacter</taxon>
    </lineage>
</organism>
<name>A0ABY2G2M9_9FLAO</name>
<evidence type="ECO:0000313" key="2">
    <source>
        <dbReference type="Proteomes" id="UP000294930"/>
    </source>
</evidence>
<reference evidence="1 2" key="1">
    <citation type="submission" date="2019-03" db="EMBL/GenBank/DDBJ databases">
        <title>Genomic Encyclopedia of Type Strains, Phase III (KMG-III): the genomes of soil and plant-associated and newly described type strains.</title>
        <authorList>
            <person name="Whitman W."/>
        </authorList>
    </citation>
    <scope>NUCLEOTIDE SEQUENCE [LARGE SCALE GENOMIC DNA]</scope>
    <source>
        <strain evidence="1 2">CGMCC 1.10957</strain>
    </source>
</reference>
<comment type="caution">
    <text evidence="1">The sequence shown here is derived from an EMBL/GenBank/DDBJ whole genome shotgun (WGS) entry which is preliminary data.</text>
</comment>